<dbReference type="InterPro" id="IPR017927">
    <property type="entry name" value="FAD-bd_FR_type"/>
</dbReference>
<evidence type="ECO:0000256" key="7">
    <source>
        <dbReference type="ARBA" id="ARBA00022982"/>
    </source>
</evidence>
<dbReference type="RefSeq" id="WP_184742572.1">
    <property type="nucleotide sequence ID" value="NZ_JACHGJ010000001.1"/>
</dbReference>
<dbReference type="SUPFAM" id="SSF52343">
    <property type="entry name" value="Ferredoxin reductase-like, C-terminal NADP-linked domain"/>
    <property type="match status" value="1"/>
</dbReference>
<comment type="cofactor">
    <cofactor evidence="10">
        <name>[2Fe-2S] cluster</name>
        <dbReference type="ChEBI" id="CHEBI:190135"/>
    </cofactor>
</comment>
<dbReference type="EMBL" id="JACHGJ010000001">
    <property type="protein sequence ID" value="MBB6478588.1"/>
    <property type="molecule type" value="Genomic_DNA"/>
</dbReference>
<evidence type="ECO:0000256" key="6">
    <source>
        <dbReference type="ARBA" id="ARBA00022827"/>
    </source>
</evidence>
<evidence type="ECO:0000256" key="3">
    <source>
        <dbReference type="ARBA" id="ARBA00022630"/>
    </source>
</evidence>
<dbReference type="CDD" id="cd06218">
    <property type="entry name" value="DHOD_e_trans"/>
    <property type="match status" value="1"/>
</dbReference>
<feature type="binding site" evidence="12">
    <location>
        <position position="230"/>
    </location>
    <ligand>
        <name>[2Fe-2S] cluster</name>
        <dbReference type="ChEBI" id="CHEBI:190135"/>
    </ligand>
</feature>
<evidence type="ECO:0000313" key="14">
    <source>
        <dbReference type="EMBL" id="MBB6478588.1"/>
    </source>
</evidence>
<dbReference type="GO" id="GO:0016491">
    <property type="term" value="F:oxidoreductase activity"/>
    <property type="evidence" value="ECO:0007669"/>
    <property type="project" value="InterPro"/>
</dbReference>
<keyword evidence="15" id="KW-1185">Reference proteome</keyword>
<protein>
    <submittedName>
        <fullName evidence="14">Dihydroorotate dehydrogenase electron transfer subunit</fullName>
    </submittedName>
</protein>
<dbReference type="Gene3D" id="2.40.30.10">
    <property type="entry name" value="Translation factors"/>
    <property type="match status" value="1"/>
</dbReference>
<dbReference type="PRINTS" id="PR00409">
    <property type="entry name" value="PHDIOXRDTASE"/>
</dbReference>
<dbReference type="AlphaFoldDB" id="A0A841R750"/>
<keyword evidence="3 11" id="KW-0285">Flavoprotein</keyword>
<evidence type="ECO:0000313" key="15">
    <source>
        <dbReference type="Proteomes" id="UP000587760"/>
    </source>
</evidence>
<dbReference type="GO" id="GO:0006221">
    <property type="term" value="P:pyrimidine nucleotide biosynthetic process"/>
    <property type="evidence" value="ECO:0007669"/>
    <property type="project" value="InterPro"/>
</dbReference>
<gene>
    <name evidence="14" type="ORF">HNR50_000221</name>
</gene>
<feature type="binding site" evidence="12">
    <location>
        <position position="247"/>
    </location>
    <ligand>
        <name>[2Fe-2S] cluster</name>
        <dbReference type="ChEBI" id="CHEBI:190135"/>
    </ligand>
</feature>
<evidence type="ECO:0000256" key="11">
    <source>
        <dbReference type="PIRSR" id="PIRSR006816-1"/>
    </source>
</evidence>
<evidence type="ECO:0000256" key="8">
    <source>
        <dbReference type="ARBA" id="ARBA00023004"/>
    </source>
</evidence>
<dbReference type="Pfam" id="PF10418">
    <property type="entry name" value="DHODB_Fe-S_bind"/>
    <property type="match status" value="1"/>
</dbReference>
<dbReference type="GO" id="GO:0046872">
    <property type="term" value="F:metal ion binding"/>
    <property type="evidence" value="ECO:0007669"/>
    <property type="project" value="UniProtKB-KW"/>
</dbReference>
<dbReference type="SUPFAM" id="SSF63380">
    <property type="entry name" value="Riboflavin synthase domain-like"/>
    <property type="match status" value="1"/>
</dbReference>
<dbReference type="Gene3D" id="3.40.50.80">
    <property type="entry name" value="Nucleotide-binding domain of ferredoxin-NADP reductase (FNR) module"/>
    <property type="match status" value="1"/>
</dbReference>
<organism evidence="14 15">
    <name type="scientific">Spirochaeta isovalerica</name>
    <dbReference type="NCBI Taxonomy" id="150"/>
    <lineage>
        <taxon>Bacteria</taxon>
        <taxon>Pseudomonadati</taxon>
        <taxon>Spirochaetota</taxon>
        <taxon>Spirochaetia</taxon>
        <taxon>Spirochaetales</taxon>
        <taxon>Spirochaetaceae</taxon>
        <taxon>Spirochaeta</taxon>
    </lineage>
</organism>
<dbReference type="InterPro" id="IPR039261">
    <property type="entry name" value="FNR_nucleotide-bd"/>
</dbReference>
<comment type="similarity">
    <text evidence="1">Belongs to the PyrK family.</text>
</comment>
<keyword evidence="9 12" id="KW-0411">Iron-sulfur</keyword>
<comment type="cofactor">
    <cofactor evidence="12">
        <name>[2Fe-2S] cluster</name>
        <dbReference type="ChEBI" id="CHEBI:190135"/>
    </cofactor>
    <text evidence="12">Binds 1 [2Fe-2S] cluster per subunit.</text>
</comment>
<evidence type="ECO:0000256" key="9">
    <source>
        <dbReference type="ARBA" id="ARBA00023014"/>
    </source>
</evidence>
<dbReference type="PANTHER" id="PTHR43513">
    <property type="entry name" value="DIHYDROOROTATE DEHYDROGENASE B (NAD(+)), ELECTRON TRANSFER SUBUNIT"/>
    <property type="match status" value="1"/>
</dbReference>
<feature type="binding site" evidence="11">
    <location>
        <begin position="68"/>
        <end position="70"/>
    </location>
    <ligand>
        <name>FAD</name>
        <dbReference type="ChEBI" id="CHEBI:57692"/>
    </ligand>
</feature>
<comment type="cofactor">
    <cofactor evidence="11">
        <name>FAD</name>
        <dbReference type="ChEBI" id="CHEBI:57692"/>
    </cofactor>
    <text evidence="11">Binds 1 FAD per subunit.</text>
</comment>
<name>A0A841R750_9SPIO</name>
<feature type="binding site" evidence="12">
    <location>
        <position position="233"/>
    </location>
    <ligand>
        <name>[2Fe-2S] cluster</name>
        <dbReference type="ChEBI" id="CHEBI:190135"/>
    </ligand>
</feature>
<accession>A0A841R750</accession>
<dbReference type="PROSITE" id="PS51384">
    <property type="entry name" value="FAD_FR"/>
    <property type="match status" value="1"/>
</dbReference>
<dbReference type="InterPro" id="IPR050353">
    <property type="entry name" value="PyrK_electron_transfer"/>
</dbReference>
<comment type="caution">
    <text evidence="14">The sequence shown here is derived from an EMBL/GenBank/DDBJ whole genome shotgun (WGS) entry which is preliminary data.</text>
</comment>
<keyword evidence="4 12" id="KW-0001">2Fe-2S</keyword>
<evidence type="ECO:0000256" key="5">
    <source>
        <dbReference type="ARBA" id="ARBA00022723"/>
    </source>
</evidence>
<dbReference type="InterPro" id="IPR012165">
    <property type="entry name" value="Cyt_c3_hydrogenase_gsu"/>
</dbReference>
<keyword evidence="6 11" id="KW-0274">FAD</keyword>
<reference evidence="14 15" key="1">
    <citation type="submission" date="2020-08" db="EMBL/GenBank/DDBJ databases">
        <title>Genomic Encyclopedia of Type Strains, Phase IV (KMG-IV): sequencing the most valuable type-strain genomes for metagenomic binning, comparative biology and taxonomic classification.</title>
        <authorList>
            <person name="Goeker M."/>
        </authorList>
    </citation>
    <scope>NUCLEOTIDE SEQUENCE [LARGE SCALE GENOMIC DNA]</scope>
    <source>
        <strain evidence="14 15">DSM 2461</strain>
    </source>
</reference>
<evidence type="ECO:0000256" key="1">
    <source>
        <dbReference type="ARBA" id="ARBA00006422"/>
    </source>
</evidence>
<evidence type="ECO:0000256" key="2">
    <source>
        <dbReference type="ARBA" id="ARBA00022448"/>
    </source>
</evidence>
<dbReference type="Gene3D" id="2.10.240.10">
    <property type="entry name" value="Dihydroorotate dehydrogenase, electron transfer subunit"/>
    <property type="match status" value="1"/>
</dbReference>
<dbReference type="InterPro" id="IPR017938">
    <property type="entry name" value="Riboflavin_synthase-like_b-brl"/>
</dbReference>
<dbReference type="GO" id="GO:0051537">
    <property type="term" value="F:2 iron, 2 sulfur cluster binding"/>
    <property type="evidence" value="ECO:0007669"/>
    <property type="project" value="UniProtKB-KW"/>
</dbReference>
<keyword evidence="5 12" id="KW-0479">Metal-binding</keyword>
<sequence>MQQFFSQIQNLNPVATGYFRLDFHWPIDEVPRAGQFLTIRVGDVSSPLLRRPFALSAFDSSSRTASIIFQKIGKATELLSEMNPGDPIDILGPLGNSFSQKVTAMDAGKKNHIVVAGGIGTGPMLYLADELKREKKDPLLIIGCRSEHLVPYPALDNSIRTIICTDDGSAGFKGNVVDYMKSNPDPDSGTVIYSCGPKPMLMGCQNYAEETGKSSYVSLEEVMACGVGACMGCTCETTDEKKYARVCKDGPVFSGGEIKWT</sequence>
<dbReference type="Proteomes" id="UP000587760">
    <property type="component" value="Unassembled WGS sequence"/>
</dbReference>
<dbReference type="PIRSF" id="PIRSF006816">
    <property type="entry name" value="Cyc3_hyd_g"/>
    <property type="match status" value="1"/>
</dbReference>
<evidence type="ECO:0000259" key="13">
    <source>
        <dbReference type="PROSITE" id="PS51384"/>
    </source>
</evidence>
<dbReference type="PANTHER" id="PTHR43513:SF3">
    <property type="entry name" value="DIHYDROOROTATE DEHYDROGENASE B (NAD(+)), ELECTRON TRANSFER SUBUNIT-RELATED"/>
    <property type="match status" value="1"/>
</dbReference>
<feature type="binding site" evidence="12">
    <location>
        <position position="225"/>
    </location>
    <ligand>
        <name>[2Fe-2S] cluster</name>
        <dbReference type="ChEBI" id="CHEBI:190135"/>
    </ligand>
</feature>
<evidence type="ECO:0000256" key="4">
    <source>
        <dbReference type="ARBA" id="ARBA00022714"/>
    </source>
</evidence>
<keyword evidence="7" id="KW-0249">Electron transport</keyword>
<keyword evidence="8 12" id="KW-0408">Iron</keyword>
<dbReference type="InterPro" id="IPR019480">
    <property type="entry name" value="Dihydroorotate_DH_Fe-S-bd"/>
</dbReference>
<feature type="domain" description="FAD-binding FR-type" evidence="13">
    <location>
        <begin position="1"/>
        <end position="100"/>
    </location>
</feature>
<evidence type="ECO:0000256" key="12">
    <source>
        <dbReference type="PIRSR" id="PIRSR006816-2"/>
    </source>
</evidence>
<dbReference type="InterPro" id="IPR037117">
    <property type="entry name" value="Dihydroorotate_DH_ele_sf"/>
</dbReference>
<evidence type="ECO:0000256" key="10">
    <source>
        <dbReference type="ARBA" id="ARBA00034078"/>
    </source>
</evidence>
<keyword evidence="2" id="KW-0813">Transport</keyword>
<dbReference type="GO" id="GO:0050660">
    <property type="term" value="F:flavin adenine dinucleotide binding"/>
    <property type="evidence" value="ECO:0007669"/>
    <property type="project" value="InterPro"/>
</dbReference>
<proteinExistence type="inferred from homology"/>